<dbReference type="EMBL" id="JYDT01000004">
    <property type="protein sequence ID" value="KRY92993.1"/>
    <property type="molecule type" value="Genomic_DNA"/>
</dbReference>
<dbReference type="AlphaFoldDB" id="A0A0V1G497"/>
<gene>
    <name evidence="1" type="ORF">T4D_478</name>
</gene>
<evidence type="ECO:0000313" key="2">
    <source>
        <dbReference type="Proteomes" id="UP000054995"/>
    </source>
</evidence>
<protein>
    <submittedName>
        <fullName evidence="1">Uncharacterized protein</fullName>
    </submittedName>
</protein>
<reference evidence="1 2" key="1">
    <citation type="submission" date="2015-01" db="EMBL/GenBank/DDBJ databases">
        <title>Evolution of Trichinella species and genotypes.</title>
        <authorList>
            <person name="Korhonen P.K."/>
            <person name="Edoardo P."/>
            <person name="Giuseppe L.R."/>
            <person name="Gasser R.B."/>
        </authorList>
    </citation>
    <scope>NUCLEOTIDE SEQUENCE [LARGE SCALE GENOMIC DNA]</scope>
    <source>
        <strain evidence="1">ISS470</strain>
    </source>
</reference>
<name>A0A0V1G497_TRIPS</name>
<proteinExistence type="predicted"/>
<sequence>MVNIRKYANIQKHCMVKLTREEIKSEKKATNVRRIQINAALFANYSTTLMNASKKNDNFFQSYRVQNCTATVAMWNNKNLEAFVGLEFVVQIQCLFCSYNALRQFPPEHFCMKSTNRVDDIIAAEI</sequence>
<accession>A0A0V1G497</accession>
<organism evidence="1 2">
    <name type="scientific">Trichinella pseudospiralis</name>
    <name type="common">Parasitic roundworm</name>
    <dbReference type="NCBI Taxonomy" id="6337"/>
    <lineage>
        <taxon>Eukaryota</taxon>
        <taxon>Metazoa</taxon>
        <taxon>Ecdysozoa</taxon>
        <taxon>Nematoda</taxon>
        <taxon>Enoplea</taxon>
        <taxon>Dorylaimia</taxon>
        <taxon>Trichinellida</taxon>
        <taxon>Trichinellidae</taxon>
        <taxon>Trichinella</taxon>
    </lineage>
</organism>
<keyword evidence="2" id="KW-1185">Reference proteome</keyword>
<dbReference type="Proteomes" id="UP000054995">
    <property type="component" value="Unassembled WGS sequence"/>
</dbReference>
<comment type="caution">
    <text evidence="1">The sequence shown here is derived from an EMBL/GenBank/DDBJ whole genome shotgun (WGS) entry which is preliminary data.</text>
</comment>
<evidence type="ECO:0000313" key="1">
    <source>
        <dbReference type="EMBL" id="KRY92993.1"/>
    </source>
</evidence>